<evidence type="ECO:0000313" key="2">
    <source>
        <dbReference type="Proteomes" id="UP000035800"/>
    </source>
</evidence>
<accession>K8XWS0</accession>
<dbReference type="STRING" id="758847.LSS_15516"/>
<dbReference type="Proteomes" id="UP000035800">
    <property type="component" value="Chromosome I"/>
</dbReference>
<dbReference type="AlphaFoldDB" id="K8XWS0"/>
<name>K8XWS0_9LEPT</name>
<sequence>MIEIVRVPTKVLIENEKASGFSLNLEIKKGEKIC</sequence>
<gene>
    <name evidence="1" type="ORF">LSS_15516</name>
</gene>
<evidence type="ECO:0000313" key="1">
    <source>
        <dbReference type="EMBL" id="EKT85814.1"/>
    </source>
</evidence>
<protein>
    <submittedName>
        <fullName evidence="1">Uncharacterized protein</fullName>
    </submittedName>
</protein>
<proteinExistence type="predicted"/>
<dbReference type="EMBL" id="CP006694">
    <property type="protein sequence ID" value="EKT85814.1"/>
    <property type="molecule type" value="Genomic_DNA"/>
</dbReference>
<reference evidence="1 2" key="2">
    <citation type="journal article" date="2014" name="Emerg. Microbes Infect.">
        <title>Potential impact on kidney infection: a whole-genome analysis of Leptospira santarosai serovar Shermani.</title>
        <authorList>
            <person name="Chou L.F."/>
            <person name="Chen T.W."/>
            <person name="Ko Y.C."/>
            <person name="Pan M.J."/>
            <person name="Tian Y.C."/>
            <person name="Chiu C.H."/>
            <person name="Tang P."/>
            <person name="Hung C.C."/>
            <person name="Yang C.W."/>
        </authorList>
    </citation>
    <scope>NUCLEOTIDE SEQUENCE</scope>
    <source>
        <strain evidence="1 2">LT 821</strain>
    </source>
</reference>
<reference evidence="1 2" key="1">
    <citation type="journal article" date="2012" name="Gene">
        <title>Sequence of Leptospira santarosai serovar Shermani genome and prediction of virulence-associated genes.</title>
        <authorList>
            <person name="Chou L.F."/>
            <person name="Chen Y.T."/>
            <person name="Lu C.W."/>
            <person name="Ko Y.C."/>
            <person name="Tang C.Y."/>
            <person name="Pan M.J."/>
            <person name="Tian Y.C."/>
            <person name="Chiu C.H."/>
            <person name="Hung C.C."/>
            <person name="Yang C.W."/>
        </authorList>
    </citation>
    <scope>NUCLEOTIDE SEQUENCE [LARGE SCALE GENOMIC DNA]</scope>
    <source>
        <strain evidence="1">LT 821</strain>
    </source>
</reference>
<organism evidence="1 2">
    <name type="scientific">Leptospira santarosai serovar Shermani str. LT 821</name>
    <dbReference type="NCBI Taxonomy" id="758847"/>
    <lineage>
        <taxon>Bacteria</taxon>
        <taxon>Pseudomonadati</taxon>
        <taxon>Spirochaetota</taxon>
        <taxon>Spirochaetia</taxon>
        <taxon>Leptospirales</taxon>
        <taxon>Leptospiraceae</taxon>
        <taxon>Leptospira</taxon>
    </lineage>
</organism>
<dbReference type="KEGG" id="lst:LSS_15516"/>